<name>A0ABX6IMZ7_9ACTN</name>
<evidence type="ECO:0000256" key="2">
    <source>
        <dbReference type="SAM" id="Phobius"/>
    </source>
</evidence>
<gene>
    <name evidence="3" type="ORF">GII31_17950</name>
</gene>
<evidence type="ECO:0000313" key="4">
    <source>
        <dbReference type="Proteomes" id="UP001059836"/>
    </source>
</evidence>
<evidence type="ECO:0000256" key="1">
    <source>
        <dbReference type="SAM" id="MobiDB-lite"/>
    </source>
</evidence>
<organism evidence="3 4">
    <name type="scientific">Gordonia pseudamarae</name>
    <dbReference type="NCBI Taxonomy" id="2831662"/>
    <lineage>
        <taxon>Bacteria</taxon>
        <taxon>Bacillati</taxon>
        <taxon>Actinomycetota</taxon>
        <taxon>Actinomycetes</taxon>
        <taxon>Mycobacteriales</taxon>
        <taxon>Gordoniaceae</taxon>
        <taxon>Gordonia</taxon>
    </lineage>
</organism>
<feature type="compositionally biased region" description="Pro residues" evidence="1">
    <location>
        <begin position="65"/>
        <end position="88"/>
    </location>
</feature>
<protein>
    <recommendedName>
        <fullName evidence="5">GrpE protein</fullName>
    </recommendedName>
</protein>
<keyword evidence="4" id="KW-1185">Reference proteome</keyword>
<dbReference type="EMBL" id="CP045809">
    <property type="protein sequence ID" value="QHN36491.1"/>
    <property type="molecule type" value="Genomic_DNA"/>
</dbReference>
<proteinExistence type="predicted"/>
<evidence type="ECO:0000313" key="3">
    <source>
        <dbReference type="EMBL" id="QHN36491.1"/>
    </source>
</evidence>
<dbReference type="Proteomes" id="UP001059836">
    <property type="component" value="Chromosome"/>
</dbReference>
<accession>A0ABX6IMZ7</accession>
<keyword evidence="2" id="KW-0812">Transmembrane</keyword>
<feature type="transmembrane region" description="Helical" evidence="2">
    <location>
        <begin position="12"/>
        <end position="35"/>
    </location>
</feature>
<reference evidence="3" key="1">
    <citation type="journal article" date="2021" name="Nat. Microbiol.">
        <title>Cocultivation of an ultrasmall environmental parasitic bacterium with lytic ability against bacteria associated with wastewater foams.</title>
        <authorList>
            <person name="Batinovic S."/>
            <person name="Rose J.J.A."/>
            <person name="Ratcliffe J."/>
            <person name="Seviour R.J."/>
            <person name="Petrovski S."/>
        </authorList>
    </citation>
    <scope>NUCLEOTIDE SEQUENCE</scope>
    <source>
        <strain evidence="3">CON9</strain>
    </source>
</reference>
<sequence>MNVASGFGTIDFSFWRLLLVTVVIGCAGVLGYLVSADMSPSAHGRSVRGSGTEPPTTPMRGRRAGPPPPAAPPAAPQPPPVVPQPPGPGEDAGRLLRALIGAYDTSTEQSVRLHITQELHKAGVEIVIIEPGVPFSADHMRCVATEGTSEPQVDQLVARTERPGWIRADGAVVRVPEVTIWKVPR</sequence>
<evidence type="ECO:0008006" key="5">
    <source>
        <dbReference type="Google" id="ProtNLM"/>
    </source>
</evidence>
<keyword evidence="2" id="KW-0472">Membrane</keyword>
<dbReference type="RefSeq" id="WP_213244744.1">
    <property type="nucleotide sequence ID" value="NZ_CP045806.1"/>
</dbReference>
<keyword evidence="2" id="KW-1133">Transmembrane helix</keyword>
<feature type="region of interest" description="Disordered" evidence="1">
    <location>
        <begin position="39"/>
        <end position="93"/>
    </location>
</feature>